<dbReference type="RefSeq" id="WP_035353396.1">
    <property type="nucleotide sequence ID" value="NZ_JRUN01000007.1"/>
</dbReference>
<dbReference type="GO" id="GO:0003824">
    <property type="term" value="F:catalytic activity"/>
    <property type="evidence" value="ECO:0007669"/>
    <property type="project" value="InterPro"/>
</dbReference>
<dbReference type="SUPFAM" id="SSF74650">
    <property type="entry name" value="Galactose mutarotase-like"/>
    <property type="match status" value="1"/>
</dbReference>
<comment type="caution">
    <text evidence="1">The sequence shown here is derived from an EMBL/GenBank/DDBJ whole genome shotgun (WGS) entry which is preliminary data.</text>
</comment>
<dbReference type="InterPro" id="IPR014718">
    <property type="entry name" value="GH-type_carb-bd"/>
</dbReference>
<dbReference type="EMBL" id="JRUN01000007">
    <property type="protein sequence ID" value="KHD86299.1"/>
    <property type="molecule type" value="Genomic_DNA"/>
</dbReference>
<dbReference type="Gene3D" id="2.70.98.10">
    <property type="match status" value="1"/>
</dbReference>
<dbReference type="InterPro" id="IPR027839">
    <property type="entry name" value="DUF4432"/>
</dbReference>
<dbReference type="CDD" id="cd09269">
    <property type="entry name" value="deoxyribose_mutarotase"/>
    <property type="match status" value="1"/>
</dbReference>
<dbReference type="GO" id="GO:0005975">
    <property type="term" value="P:carbohydrate metabolic process"/>
    <property type="evidence" value="ECO:0007669"/>
    <property type="project" value="InterPro"/>
</dbReference>
<dbReference type="STRING" id="363870.NG54_03830"/>
<gene>
    <name evidence="1" type="ORF">NG54_03830</name>
</gene>
<dbReference type="Proteomes" id="UP000030588">
    <property type="component" value="Unassembled WGS sequence"/>
</dbReference>
<protein>
    <submittedName>
        <fullName evidence="1">Deoxyribose mutarotase</fullName>
    </submittedName>
</protein>
<dbReference type="Pfam" id="PF14486">
    <property type="entry name" value="DUF4432"/>
    <property type="match status" value="1"/>
</dbReference>
<dbReference type="OrthoDB" id="146552at2"/>
<proteinExistence type="predicted"/>
<organism evidence="1 2">
    <name type="scientific">Heyndrickxia ginsengihumi</name>
    <dbReference type="NCBI Taxonomy" id="363870"/>
    <lineage>
        <taxon>Bacteria</taxon>
        <taxon>Bacillati</taxon>
        <taxon>Bacillota</taxon>
        <taxon>Bacilli</taxon>
        <taxon>Bacillales</taxon>
        <taxon>Bacillaceae</taxon>
        <taxon>Heyndrickxia</taxon>
    </lineage>
</organism>
<reference evidence="1 2" key="1">
    <citation type="submission" date="2014-10" db="EMBL/GenBank/DDBJ databases">
        <title>Draft genome of phytase producing Bacillus ginsengihumi strain M2.11.</title>
        <authorList>
            <person name="Toymentseva A."/>
            <person name="Boulygina E.A."/>
            <person name="Kazakov S.V."/>
            <person name="Kayumov I."/>
            <person name="Suleimanova A.D."/>
            <person name="Mardanova A.M."/>
            <person name="Maria S.N."/>
            <person name="Sergey M.Y."/>
            <person name="Sharipova M.R."/>
        </authorList>
    </citation>
    <scope>NUCLEOTIDE SEQUENCE [LARGE SCALE GENOMIC DNA]</scope>
    <source>
        <strain evidence="1 2">M2.11</strain>
    </source>
</reference>
<accession>A0A0A6VI71</accession>
<dbReference type="AlphaFoldDB" id="A0A0A6VI71"/>
<dbReference type="InterPro" id="IPR011013">
    <property type="entry name" value="Gal_mutarotase_sf_dom"/>
</dbReference>
<name>A0A0A6VI71_9BACI</name>
<dbReference type="GO" id="GO:0030246">
    <property type="term" value="F:carbohydrate binding"/>
    <property type="evidence" value="ECO:0007669"/>
    <property type="project" value="InterPro"/>
</dbReference>
<evidence type="ECO:0000313" key="2">
    <source>
        <dbReference type="Proteomes" id="UP000030588"/>
    </source>
</evidence>
<evidence type="ECO:0000313" key="1">
    <source>
        <dbReference type="EMBL" id="KHD86299.1"/>
    </source>
</evidence>
<sequence length="336" mass="38408">MGIVKLQKYFFTDKRTVIYENNEFTVSLFRYPSEIEAVEIVNSRGKVVLLPFYGQMIWDLHFDDCNLKMKNMFKQPKKATCIEDTYGCFAFHSGLLSNGCPSPEDNHILHGEMACAEMDEAWLEITSDFIKLGGMYEYTKGFGHHYEARPTVTLGTGESFIHIEMKVKNLSSTKMPLQYMCHLNYAYVPQGVMKQNIPDDAFRIRESIPAHIRPNETWLTYTKELANNGGTISQLNSPEMYDPEIVFFAEHIEQYQETAQFEITSTEGNTFFSEFSTTEFPFATRWLLYNGDQQVAAFVLPGKSLPEGFLAAKESGSLIYLSAGEERTFRVTTGKK</sequence>